<dbReference type="EMBL" id="NVUU01000033">
    <property type="protein sequence ID" value="PCI94781.1"/>
    <property type="molecule type" value="Genomic_DNA"/>
</dbReference>
<dbReference type="PANTHER" id="PTHR47197:SF3">
    <property type="entry name" value="DIHYDRO-HEME D1 DEHYDROGENASE"/>
    <property type="match status" value="1"/>
</dbReference>
<dbReference type="SUPFAM" id="SSF50974">
    <property type="entry name" value="Nitrous oxide reductase, N-terminal domain"/>
    <property type="match status" value="1"/>
</dbReference>
<reference evidence="2" key="1">
    <citation type="submission" date="2017-08" db="EMBL/GenBank/DDBJ databases">
        <title>A dynamic microbial community with high functional redundancy inhabits the cold, oxic subseafloor aquifer.</title>
        <authorList>
            <person name="Tully B.J."/>
            <person name="Wheat C.G."/>
            <person name="Glazer B.T."/>
            <person name="Huber J.A."/>
        </authorList>
    </citation>
    <scope>NUCLEOTIDE SEQUENCE [LARGE SCALE GENOMIC DNA]</scope>
</reference>
<organism evidence="1 2">
    <name type="scientific">Aerophobetes bacterium</name>
    <dbReference type="NCBI Taxonomy" id="2030807"/>
    <lineage>
        <taxon>Bacteria</taxon>
        <taxon>Candidatus Aerophobota</taxon>
    </lineage>
</organism>
<dbReference type="PANTHER" id="PTHR47197">
    <property type="entry name" value="PROTEIN NIRF"/>
    <property type="match status" value="1"/>
</dbReference>
<dbReference type="InterPro" id="IPR011045">
    <property type="entry name" value="N2O_reductase_N"/>
</dbReference>
<dbReference type="Proteomes" id="UP000217838">
    <property type="component" value="Unassembled WGS sequence"/>
</dbReference>
<sequence length="151" mass="15412">GDSVSVINTATDTAPNAPITSNIGAIPLALAITPDGTKVYVANFYDDSVSVINTATDTAPNAPITSNIGDGPRALAITPDGTKAYVANQSSDSVSVINTATDMVSATITSNIGNGPIALAIATFNLTERLIQSVVKHSPIKAQKGILFRSN</sequence>
<dbReference type="InterPro" id="IPR015943">
    <property type="entry name" value="WD40/YVTN_repeat-like_dom_sf"/>
</dbReference>
<comment type="caution">
    <text evidence="1">The sequence shown here is derived from an EMBL/GenBank/DDBJ whole genome shotgun (WGS) entry which is preliminary data.</text>
</comment>
<accession>A0A2A4YJB0</accession>
<dbReference type="AlphaFoldDB" id="A0A2A4YJB0"/>
<evidence type="ECO:0000313" key="1">
    <source>
        <dbReference type="EMBL" id="PCI94781.1"/>
    </source>
</evidence>
<dbReference type="Gene3D" id="2.130.10.10">
    <property type="entry name" value="YVTN repeat-like/Quinoprotein amine dehydrogenase"/>
    <property type="match status" value="1"/>
</dbReference>
<dbReference type="Pfam" id="PF10282">
    <property type="entry name" value="Lactonase"/>
    <property type="match status" value="1"/>
</dbReference>
<dbReference type="InterPro" id="IPR011964">
    <property type="entry name" value="YVTN_b-propeller_repeat"/>
</dbReference>
<evidence type="ECO:0008006" key="3">
    <source>
        <dbReference type="Google" id="ProtNLM"/>
    </source>
</evidence>
<dbReference type="InterPro" id="IPR019405">
    <property type="entry name" value="Lactonase_7-beta_prop"/>
</dbReference>
<dbReference type="NCBIfam" id="TIGR02276">
    <property type="entry name" value="beta_rpt_yvtn"/>
    <property type="match status" value="2"/>
</dbReference>
<gene>
    <name evidence="1" type="ORF">COB11_03370</name>
</gene>
<proteinExistence type="predicted"/>
<evidence type="ECO:0000313" key="2">
    <source>
        <dbReference type="Proteomes" id="UP000217838"/>
    </source>
</evidence>
<dbReference type="InterPro" id="IPR051200">
    <property type="entry name" value="Host-pathogen_enzymatic-act"/>
</dbReference>
<feature type="non-terminal residue" evidence="1">
    <location>
        <position position="1"/>
    </location>
</feature>
<name>A0A2A4YJB0_UNCAE</name>
<protein>
    <recommendedName>
        <fullName evidence="3">YncE family protein</fullName>
    </recommendedName>
</protein>